<evidence type="ECO:0000256" key="4">
    <source>
        <dbReference type="PIRSR" id="PIRSR640255-1"/>
    </source>
</evidence>
<dbReference type="GO" id="GO:0006309">
    <property type="term" value="P:apoptotic DNA fragmentation"/>
    <property type="evidence" value="ECO:0007669"/>
    <property type="project" value="TreeGrafter"/>
</dbReference>
<dbReference type="SMART" id="SM00892">
    <property type="entry name" value="Endonuclease_NS"/>
    <property type="match status" value="1"/>
</dbReference>
<dbReference type="InterPro" id="IPR040255">
    <property type="entry name" value="Non-specific_endonuclease"/>
</dbReference>
<reference evidence="8 9" key="1">
    <citation type="journal article" date="2016" name="Genome Biol. Evol.">
        <title>Gene Family Evolution Reflects Adaptation to Soil Environmental Stressors in the Genome of the Collembolan Orchesella cincta.</title>
        <authorList>
            <person name="Faddeeva-Vakhrusheva A."/>
            <person name="Derks M.F."/>
            <person name="Anvar S.Y."/>
            <person name="Agamennone V."/>
            <person name="Suring W."/>
            <person name="Smit S."/>
            <person name="van Straalen N.M."/>
            <person name="Roelofs D."/>
        </authorList>
    </citation>
    <scope>NUCLEOTIDE SEQUENCE [LARGE SCALE GENOMIC DNA]</scope>
    <source>
        <tissue evidence="8">Mixed pool</tissue>
    </source>
</reference>
<evidence type="ECO:0000259" key="7">
    <source>
        <dbReference type="SMART" id="SM00892"/>
    </source>
</evidence>
<evidence type="ECO:0000313" key="8">
    <source>
        <dbReference type="EMBL" id="ODM94704.1"/>
    </source>
</evidence>
<dbReference type="FunFam" id="3.40.570.10:FF:000007">
    <property type="entry name" value="Alkaline nuclease"/>
    <property type="match status" value="1"/>
</dbReference>
<dbReference type="Pfam" id="PF01223">
    <property type="entry name" value="Endonuclease_NS"/>
    <property type="match status" value="1"/>
</dbReference>
<gene>
    <name evidence="8" type="ORF">Ocin01_11985</name>
</gene>
<dbReference type="SMART" id="SM00477">
    <property type="entry name" value="NUC"/>
    <property type="match status" value="1"/>
</dbReference>
<name>A0A1D2MPB8_ORCCI</name>
<evidence type="ECO:0000259" key="6">
    <source>
        <dbReference type="SMART" id="SM00477"/>
    </source>
</evidence>
<keyword evidence="3" id="KW-0255">Endonuclease</keyword>
<dbReference type="SUPFAM" id="SSF54060">
    <property type="entry name" value="His-Me finger endonucleases"/>
    <property type="match status" value="1"/>
</dbReference>
<feature type="active site" description="Proton acceptor" evidence="4">
    <location>
        <position position="247"/>
    </location>
</feature>
<dbReference type="GO" id="GO:0004521">
    <property type="term" value="F:RNA endonuclease activity"/>
    <property type="evidence" value="ECO:0007669"/>
    <property type="project" value="TreeGrafter"/>
</dbReference>
<dbReference type="AlphaFoldDB" id="A0A1D2MPB8"/>
<evidence type="ECO:0000256" key="1">
    <source>
        <dbReference type="ARBA" id="ARBA00010052"/>
    </source>
</evidence>
<dbReference type="Gene3D" id="3.40.570.10">
    <property type="entry name" value="Extracellular Endonuclease, subunit A"/>
    <property type="match status" value="1"/>
</dbReference>
<dbReference type="GO" id="GO:0046872">
    <property type="term" value="F:metal ion binding"/>
    <property type="evidence" value="ECO:0007669"/>
    <property type="project" value="UniProtKB-KW"/>
</dbReference>
<dbReference type="EMBL" id="LJIJ01000765">
    <property type="protein sequence ID" value="ODM94704.1"/>
    <property type="molecule type" value="Genomic_DNA"/>
</dbReference>
<dbReference type="STRING" id="48709.A0A1D2MPB8"/>
<evidence type="ECO:0000256" key="2">
    <source>
        <dbReference type="ARBA" id="ARBA00022722"/>
    </source>
</evidence>
<organism evidence="8 9">
    <name type="scientific">Orchesella cincta</name>
    <name type="common">Springtail</name>
    <name type="synonym">Podura cincta</name>
    <dbReference type="NCBI Taxonomy" id="48709"/>
    <lineage>
        <taxon>Eukaryota</taxon>
        <taxon>Metazoa</taxon>
        <taxon>Ecdysozoa</taxon>
        <taxon>Arthropoda</taxon>
        <taxon>Hexapoda</taxon>
        <taxon>Collembola</taxon>
        <taxon>Entomobryomorpha</taxon>
        <taxon>Entomobryoidea</taxon>
        <taxon>Orchesellidae</taxon>
        <taxon>Orchesellinae</taxon>
        <taxon>Orchesella</taxon>
    </lineage>
</organism>
<dbReference type="PANTHER" id="PTHR13966:SF17">
    <property type="entry name" value="ENDONUCLEASE-RELATED"/>
    <property type="match status" value="1"/>
</dbReference>
<dbReference type="GO" id="GO:0005634">
    <property type="term" value="C:nucleus"/>
    <property type="evidence" value="ECO:0007669"/>
    <property type="project" value="TreeGrafter"/>
</dbReference>
<dbReference type="GO" id="GO:0003676">
    <property type="term" value="F:nucleic acid binding"/>
    <property type="evidence" value="ECO:0007669"/>
    <property type="project" value="InterPro"/>
</dbReference>
<dbReference type="InterPro" id="IPR020821">
    <property type="entry name" value="ENPP1-3/EXOG-like_nuc-like"/>
</dbReference>
<feature type="domain" description="DNA/RNA non-specific endonuclease/pyrophosphatase/phosphodiesterase" evidence="7">
    <location>
        <begin position="158"/>
        <end position="402"/>
    </location>
</feature>
<feature type="domain" description="ENPP1-3/EXOG-like endonuclease/phosphodiesterase" evidence="6">
    <location>
        <begin position="186"/>
        <end position="402"/>
    </location>
</feature>
<evidence type="ECO:0000313" key="9">
    <source>
        <dbReference type="Proteomes" id="UP000094527"/>
    </source>
</evidence>
<comment type="similarity">
    <text evidence="1">Belongs to the DNA/RNA non-specific endonuclease family.</text>
</comment>
<evidence type="ECO:0000256" key="5">
    <source>
        <dbReference type="PIRSR" id="PIRSR640255-2"/>
    </source>
</evidence>
<evidence type="ECO:0000256" key="3">
    <source>
        <dbReference type="ARBA" id="ARBA00022759"/>
    </source>
</evidence>
<keyword evidence="2" id="KW-0540">Nuclease</keyword>
<dbReference type="InterPro" id="IPR001604">
    <property type="entry name" value="Endo_G_ENPP1-like_dom"/>
</dbReference>
<dbReference type="GO" id="GO:0000014">
    <property type="term" value="F:single-stranded DNA endodeoxyribonuclease activity"/>
    <property type="evidence" value="ECO:0007669"/>
    <property type="project" value="TreeGrafter"/>
</dbReference>
<protein>
    <submittedName>
        <fullName evidence="8">Nuclease EXOG, mitochondrial</fullName>
    </submittedName>
</protein>
<dbReference type="InterPro" id="IPR044929">
    <property type="entry name" value="DNA/RNA_non-sp_Endonuclease_sf"/>
</dbReference>
<comment type="caution">
    <text evidence="8">The sequence shown here is derived from an EMBL/GenBank/DDBJ whole genome shotgun (WGS) entry which is preliminary data.</text>
</comment>
<dbReference type="OrthoDB" id="5960141at2759"/>
<keyword evidence="5" id="KW-0479">Metal-binding</keyword>
<keyword evidence="9" id="KW-1185">Reference proteome</keyword>
<keyword evidence="3" id="KW-0378">Hydrolase</keyword>
<proteinExistence type="inferred from homology"/>
<accession>A0A1D2MPB8</accession>
<dbReference type="InterPro" id="IPR044925">
    <property type="entry name" value="His-Me_finger_sf"/>
</dbReference>
<feature type="binding site" evidence="5">
    <location>
        <position position="277"/>
    </location>
    <ligand>
        <name>Mg(2+)</name>
        <dbReference type="ChEBI" id="CHEBI:18420"/>
        <note>catalytic</note>
    </ligand>
</feature>
<sequence length="419" mass="47633">MFSKNQLPGLTKLNIRLRNNVFYILIVCYAFVQNASSSSSCRIKWGSSLPVWYPLVFNNAGIIYPHRTGNNSDWSLLIEHNGDFNISCTTAGDFHGYNVSDLKVHCHGATHKTIVNKKPVDFSKLGCKKHLQEKLVAVGKCYNQSTSVDILFQAKYKRLPLINICHNENLDDTIFAHHFIEGSALNKFEVSNKRPTFKEGIFYTKITANNAYKQTSQLKQVESLVCSESLAKKYIDKKRSFYFARGHLAPDGDFVHVYEQNATYFYINVSPQWQSINNGNWKALEFAVRTYAKDRNAKLEVWTGGKNVLKLEDVNGNPVEIYLSKEHKGKLVLPVPEILWKVVHDLARNASVAVFMINNPHLTEVPSSLTHCSCVCPQISWVTWDIKNIIKGYTYCCEIDSVKKLLPFLPEIKSGQLLT</sequence>
<dbReference type="GO" id="GO:0005743">
    <property type="term" value="C:mitochondrial inner membrane"/>
    <property type="evidence" value="ECO:0007669"/>
    <property type="project" value="TreeGrafter"/>
</dbReference>
<dbReference type="OMA" id="MARGHMS"/>
<dbReference type="PANTHER" id="PTHR13966">
    <property type="entry name" value="ENDONUCLEASE RELATED"/>
    <property type="match status" value="1"/>
</dbReference>
<dbReference type="Proteomes" id="UP000094527">
    <property type="component" value="Unassembled WGS sequence"/>
</dbReference>